<protein>
    <recommendedName>
        <fullName evidence="1">DUF302 domain-containing protein</fullName>
    </recommendedName>
</protein>
<sequence>MSYHFSKIVEKSFNETLDLVVQELKEEGFGVLSNIDVQAALKKHGVDFRQYRILGACNPHFAHQALLAEPHIGTMLPCNVVVREMEDGG</sequence>
<gene>
    <name evidence="2" type="ORF">MNBD_DELTA04-842</name>
</gene>
<reference evidence="2" key="1">
    <citation type="submission" date="2018-06" db="EMBL/GenBank/DDBJ databases">
        <authorList>
            <person name="Zhirakovskaya E."/>
        </authorList>
    </citation>
    <scope>NUCLEOTIDE SEQUENCE</scope>
</reference>
<dbReference type="CDD" id="cd14797">
    <property type="entry name" value="DUF302"/>
    <property type="match status" value="1"/>
</dbReference>
<dbReference type="InterPro" id="IPR005180">
    <property type="entry name" value="DUF302"/>
</dbReference>
<dbReference type="PANTHER" id="PTHR38342:SF1">
    <property type="entry name" value="SLR5037 PROTEIN"/>
    <property type="match status" value="1"/>
</dbReference>
<dbReference type="PIRSF" id="PIRSF021774">
    <property type="entry name" value="UCP021774"/>
    <property type="match status" value="1"/>
</dbReference>
<evidence type="ECO:0000313" key="2">
    <source>
        <dbReference type="EMBL" id="VAW36884.1"/>
    </source>
</evidence>
<dbReference type="Gene3D" id="3.30.310.70">
    <property type="entry name" value="TT1751-like domain"/>
    <property type="match status" value="1"/>
</dbReference>
<dbReference type="EMBL" id="UOEY01000031">
    <property type="protein sequence ID" value="VAW36884.1"/>
    <property type="molecule type" value="Genomic_DNA"/>
</dbReference>
<feature type="domain" description="DUF302" evidence="1">
    <location>
        <begin position="35"/>
        <end position="88"/>
    </location>
</feature>
<dbReference type="Pfam" id="PF03625">
    <property type="entry name" value="DUF302"/>
    <property type="match status" value="1"/>
</dbReference>
<proteinExistence type="predicted"/>
<dbReference type="SUPFAM" id="SSF103247">
    <property type="entry name" value="TT1751-like"/>
    <property type="match status" value="1"/>
</dbReference>
<dbReference type="InterPro" id="IPR016796">
    <property type="entry name" value="UCP021774"/>
</dbReference>
<dbReference type="PANTHER" id="PTHR38342">
    <property type="entry name" value="SLR5037 PROTEIN"/>
    <property type="match status" value="1"/>
</dbReference>
<feature type="non-terminal residue" evidence="2">
    <location>
        <position position="89"/>
    </location>
</feature>
<dbReference type="InterPro" id="IPR035923">
    <property type="entry name" value="TT1751-like_sf"/>
</dbReference>
<name>A0A3B0VZT3_9ZZZZ</name>
<accession>A0A3B0VZT3</accession>
<evidence type="ECO:0000259" key="1">
    <source>
        <dbReference type="Pfam" id="PF03625"/>
    </source>
</evidence>
<dbReference type="AlphaFoldDB" id="A0A3B0VZT3"/>
<organism evidence="2">
    <name type="scientific">hydrothermal vent metagenome</name>
    <dbReference type="NCBI Taxonomy" id="652676"/>
    <lineage>
        <taxon>unclassified sequences</taxon>
        <taxon>metagenomes</taxon>
        <taxon>ecological metagenomes</taxon>
    </lineage>
</organism>